<dbReference type="GO" id="GO:0000785">
    <property type="term" value="C:chromatin"/>
    <property type="evidence" value="ECO:0007669"/>
    <property type="project" value="TreeGrafter"/>
</dbReference>
<dbReference type="GO" id="GO:0042393">
    <property type="term" value="F:histone binding"/>
    <property type="evidence" value="ECO:0007669"/>
    <property type="project" value="TreeGrafter"/>
</dbReference>
<feature type="compositionally biased region" description="Polar residues" evidence="7">
    <location>
        <begin position="1474"/>
        <end position="1488"/>
    </location>
</feature>
<dbReference type="SUPFAM" id="SSF54160">
    <property type="entry name" value="Chromo domain-like"/>
    <property type="match status" value="1"/>
</dbReference>
<evidence type="ECO:0000256" key="4">
    <source>
        <dbReference type="ARBA" id="ARBA00022801"/>
    </source>
</evidence>
<proteinExistence type="predicted"/>
<dbReference type="InterPro" id="IPR049730">
    <property type="entry name" value="SNF2/RAD54-like_C"/>
</dbReference>
<evidence type="ECO:0000256" key="3">
    <source>
        <dbReference type="ARBA" id="ARBA00022741"/>
    </source>
</evidence>
<feature type="compositionally biased region" description="Acidic residues" evidence="7">
    <location>
        <begin position="1452"/>
        <end position="1461"/>
    </location>
</feature>
<feature type="compositionally biased region" description="Basic residues" evidence="7">
    <location>
        <begin position="357"/>
        <end position="367"/>
    </location>
</feature>
<dbReference type="Pfam" id="PF00271">
    <property type="entry name" value="Helicase_C"/>
    <property type="match status" value="1"/>
</dbReference>
<dbReference type="GO" id="GO:0003677">
    <property type="term" value="F:DNA binding"/>
    <property type="evidence" value="ECO:0007669"/>
    <property type="project" value="TreeGrafter"/>
</dbReference>
<reference evidence="10" key="2">
    <citation type="submission" date="2022-07" db="EMBL/GenBank/DDBJ databases">
        <authorList>
            <person name="Goncalves M.F.M."/>
            <person name="Hilario S."/>
            <person name="Van De Peer Y."/>
            <person name="Esteves A.C."/>
            <person name="Alves A."/>
        </authorList>
    </citation>
    <scope>NUCLEOTIDE SEQUENCE</scope>
    <source>
        <strain evidence="10">MUM 19.33</strain>
    </source>
</reference>
<feature type="compositionally biased region" description="Low complexity" evidence="7">
    <location>
        <begin position="1497"/>
        <end position="1509"/>
    </location>
</feature>
<dbReference type="Pfam" id="PF00176">
    <property type="entry name" value="SNF2-rel_dom"/>
    <property type="match status" value="1"/>
</dbReference>
<keyword evidence="3" id="KW-0547">Nucleotide-binding</keyword>
<dbReference type="GO" id="GO:0005634">
    <property type="term" value="C:nucleus"/>
    <property type="evidence" value="ECO:0007669"/>
    <property type="project" value="UniProtKB-SubCell"/>
</dbReference>
<dbReference type="GeneID" id="75832057"/>
<accession>A0A9Q0BGB8</accession>
<keyword evidence="6" id="KW-0539">Nucleus</keyword>
<evidence type="ECO:0000256" key="2">
    <source>
        <dbReference type="ARBA" id="ARBA00011353"/>
    </source>
</evidence>
<dbReference type="SMART" id="SM00490">
    <property type="entry name" value="HELICc"/>
    <property type="match status" value="1"/>
</dbReference>
<keyword evidence="5" id="KW-0067">ATP-binding</keyword>
<dbReference type="InterPro" id="IPR038718">
    <property type="entry name" value="SNF2-like_sf"/>
</dbReference>
<reference evidence="10" key="1">
    <citation type="journal article" date="2021" name="J Fungi (Basel)">
        <title>Genomic and Metabolomic Analyses of the Marine Fungus Emericellopsis cladophorae: Insights into Saltwater Adaptability Mechanisms and Its Biosynthetic Potential.</title>
        <authorList>
            <person name="Goncalves M.F.M."/>
            <person name="Hilario S."/>
            <person name="Van de Peer Y."/>
            <person name="Esteves A.C."/>
            <person name="Alves A."/>
        </authorList>
    </citation>
    <scope>NUCLEOTIDE SEQUENCE</scope>
    <source>
        <strain evidence="10">MUM 19.33</strain>
    </source>
</reference>
<evidence type="ECO:0000259" key="9">
    <source>
        <dbReference type="PROSITE" id="PS51194"/>
    </source>
</evidence>
<feature type="compositionally biased region" description="Low complexity" evidence="7">
    <location>
        <begin position="1438"/>
        <end position="1451"/>
    </location>
</feature>
<dbReference type="InterPro" id="IPR000330">
    <property type="entry name" value="SNF2_N"/>
</dbReference>
<dbReference type="InterPro" id="IPR011011">
    <property type="entry name" value="Znf_FYVE_PHD"/>
</dbReference>
<dbReference type="GO" id="GO:0016887">
    <property type="term" value="F:ATP hydrolysis activity"/>
    <property type="evidence" value="ECO:0007669"/>
    <property type="project" value="TreeGrafter"/>
</dbReference>
<sequence>MDPDDPPIVARDNATNLPVEDGSYNDRSMDMSFDFDSRGDDGDHTSDDEDRIASNNNQIAPNIQEELGPEEIALRALQASSPGLDGLEPNVRKEEHEAEQDAADVVMGSTDQVELGTEILDTDDNAAPSMYGSLQPARTDEPQATGPAPRKTQEQPLSQNVEVLLQSISPSRRHEYVEVVSDIVDFVKGENYNSAGLAGFAVEFTDGREELNGPMALQRFYTPSNEVLGKRKRLDGDDFLPGDRFSSPESLVDDLDDDEQHRRASRPMRSSRVTTHYDFDNHSLADLENGEDEDIVMQAPRRSTRERRRPPIAPAPPPEDMDELQQSGDDRDHIPFITSDVSVFKPGQKGRYRRLTMRGKLPGRSRNKSPASDIEFDAPRRSNRSTRHKYSMGDDDAFEEESLYLVPEKPIGPPKAISIREVYRQIDPQAPFAAHHYAACHTCRSSQSSQLIYCQGCSLTYHKNCIGYRSGREHIVTKVGDSEFVLQCKFCIGLYEKKDVNAPKYDRCQGCKLPGKACKAFSEKKTSRQEEKLREENGGIDPVTHVNPALVNNGDITLFRCVRCHRGWHFEHLPPIGEHSPANDVRAERLKDYSIDWQCNDCRTARRNIHRLVAWRPSDRFVKTLGETAYNLSYSEVCEDDKEYLVKFEGQSYAHCKWKAGAWVFGRAATVSRNSFAKKDAEKSLLIRDEKQAIPDEYLMPDVILHVKWDKSAPRFQSRAEEIANIDYIQKIFVKFQGLGYDDVVWDRPPAEDSGRDIYGAFMEAFYDYLEGKYFEPVSHRKIQERVKQYRATPYKEVNQQPKGLQQGTLMGYQIEGLNWMLDNFHCGMSVVLADEMGLGKTVQVVALVTSLIQDHPQIWPFLIVVPNATCPNWRREFKRWVPDLRVVTYHGGRAPQELAYKYELFPERSSDMMAHVVIMSYDSAADPNTKNLFKNVHWQGLVVDEGQRLKNDSNLLYGALKSMGIPFRLLLTGTPLQNNKRELFNLLQFIDDSQNAAKLDQTFAVLDKETLPKLHEKIRPYFLRRTKAGVLKFLPPMAQIILPVSMTVIQEKLSKSIMAKNPQLIQSMFANSKMSKKERGSLNNILMQLRKCLCHPFIYSDAIEERHHDQVVLQRNLVEASAKLILLQIMLPKLKERGHRVLIFSQFLQQLDIVEDFLAGLGFGYRRLDGQISSLEKQRRIDAFNAADSELFAFLLSTRAGGVGINLATADTVIIMDPDFNPHQDIQALSRAHRIGQKKKVLCFQLVTKDSVEERIMQIGRKKMALDHALIESMDDDDLAGDDLESILQHGAKALFDENYQKDAIVYDSASVDKLLDRSVVEQTETTEEGSGDNQFSYAKVWANEKSRFDNALGTSEEAAPEPLKSSVWDQILAQREEEARKEAEAKKEVLGRGGRRRAVSEVGTPQAVLRELTCHEVVDNNVNAAVEAAALLGQAEADSADSSDAYSGSDEGEGSEDEADATKGRKPKQTSKTKPASASIPSNKSTPPKKRAASTNKQNKQTPKTKPMSCPKRKISGPQTQAAAVKATLSTAPKVQTPRKRTTTKGRQAIPPKQLPTPAKTPSRATSAAATETPTKRKPAPACPPRPSSMEMVEEPLTPASVDTSETAQ</sequence>
<evidence type="ECO:0000313" key="10">
    <source>
        <dbReference type="EMBL" id="KAI6783545.1"/>
    </source>
</evidence>
<dbReference type="Pfam" id="PF15446">
    <property type="entry name" value="zf-PHD-like"/>
    <property type="match status" value="1"/>
</dbReference>
<feature type="domain" description="Helicase ATP-binding" evidence="8">
    <location>
        <begin position="822"/>
        <end position="994"/>
    </location>
</feature>
<feature type="compositionally biased region" description="Basic and acidic residues" evidence="7">
    <location>
        <begin position="275"/>
        <end position="285"/>
    </location>
</feature>
<evidence type="ECO:0000259" key="8">
    <source>
        <dbReference type="PROSITE" id="PS51192"/>
    </source>
</evidence>
<evidence type="ECO:0000256" key="1">
    <source>
        <dbReference type="ARBA" id="ARBA00004123"/>
    </source>
</evidence>
<dbReference type="PANTHER" id="PTHR45623">
    <property type="entry name" value="CHROMODOMAIN-HELICASE-DNA-BINDING PROTEIN 3-RELATED-RELATED"/>
    <property type="match status" value="1"/>
</dbReference>
<comment type="subunit">
    <text evidence="2">Component of the NuA4 histone acetyltransferase complex.</text>
</comment>
<dbReference type="InterPro" id="IPR001650">
    <property type="entry name" value="Helicase_C-like"/>
</dbReference>
<dbReference type="Proteomes" id="UP001055219">
    <property type="component" value="Unassembled WGS sequence"/>
</dbReference>
<comment type="caution">
    <text evidence="10">The sequence shown here is derived from an EMBL/GenBank/DDBJ whole genome shotgun (WGS) entry which is preliminary data.</text>
</comment>
<feature type="region of interest" description="Disordered" evidence="7">
    <location>
        <begin position="1438"/>
        <end position="1611"/>
    </location>
</feature>
<dbReference type="Pfam" id="PF23615">
    <property type="entry name" value="Chromo_MIT1"/>
    <property type="match status" value="1"/>
</dbReference>
<feature type="compositionally biased region" description="Polar residues" evidence="7">
    <location>
        <begin position="1565"/>
        <end position="1574"/>
    </location>
</feature>
<dbReference type="GO" id="GO:0003682">
    <property type="term" value="F:chromatin binding"/>
    <property type="evidence" value="ECO:0007669"/>
    <property type="project" value="TreeGrafter"/>
</dbReference>
<dbReference type="SUPFAM" id="SSF57903">
    <property type="entry name" value="FYVE/PHD zinc finger"/>
    <property type="match status" value="1"/>
</dbReference>
<keyword evidence="11" id="KW-1185">Reference proteome</keyword>
<dbReference type="Gene3D" id="3.40.50.300">
    <property type="entry name" value="P-loop containing nucleotide triphosphate hydrolases"/>
    <property type="match status" value="1"/>
</dbReference>
<dbReference type="GO" id="GO:0005524">
    <property type="term" value="F:ATP binding"/>
    <property type="evidence" value="ECO:0007669"/>
    <property type="project" value="UniProtKB-KW"/>
</dbReference>
<evidence type="ECO:0000256" key="6">
    <source>
        <dbReference type="ARBA" id="ARBA00023242"/>
    </source>
</evidence>
<dbReference type="SUPFAM" id="SSF52540">
    <property type="entry name" value="P-loop containing nucleoside triphosphate hydrolases"/>
    <property type="match status" value="2"/>
</dbReference>
<feature type="region of interest" description="Disordered" evidence="7">
    <location>
        <begin position="123"/>
        <end position="156"/>
    </location>
</feature>
<gene>
    <name evidence="10" type="ORF">J7T54_005574</name>
</gene>
<dbReference type="GO" id="GO:0140658">
    <property type="term" value="F:ATP-dependent chromatin remodeler activity"/>
    <property type="evidence" value="ECO:0007669"/>
    <property type="project" value="TreeGrafter"/>
</dbReference>
<dbReference type="OrthoDB" id="5857104at2759"/>
<dbReference type="PROSITE" id="PS51194">
    <property type="entry name" value="HELICASE_CTER"/>
    <property type="match status" value="1"/>
</dbReference>
<evidence type="ECO:0000313" key="11">
    <source>
        <dbReference type="Proteomes" id="UP001055219"/>
    </source>
</evidence>
<feature type="region of interest" description="Disordered" evidence="7">
    <location>
        <begin position="232"/>
        <end position="334"/>
    </location>
</feature>
<dbReference type="InterPro" id="IPR016197">
    <property type="entry name" value="Chromo-like_dom_sf"/>
</dbReference>
<feature type="compositionally biased region" description="Polar residues" evidence="7">
    <location>
        <begin position="1519"/>
        <end position="1536"/>
    </location>
</feature>
<dbReference type="EMBL" id="JAGIXG020000007">
    <property type="protein sequence ID" value="KAI6783545.1"/>
    <property type="molecule type" value="Genomic_DNA"/>
</dbReference>
<feature type="compositionally biased region" description="Basic and acidic residues" evidence="7">
    <location>
        <begin position="35"/>
        <end position="45"/>
    </location>
</feature>
<protein>
    <submittedName>
        <fullName evidence="10">Chromatin remodeling factor-like protein</fullName>
    </submittedName>
</protein>
<dbReference type="RefSeq" id="XP_051364401.1">
    <property type="nucleotide sequence ID" value="XM_051504007.1"/>
</dbReference>
<feature type="region of interest" description="Disordered" evidence="7">
    <location>
        <begin position="1"/>
        <end position="102"/>
    </location>
</feature>
<dbReference type="PANTHER" id="PTHR45623:SF17">
    <property type="entry name" value="CHROMODOMAIN-HELICASE-DNA-BINDING PROTEIN 3-RELATED"/>
    <property type="match status" value="1"/>
</dbReference>
<dbReference type="CDD" id="cd17919">
    <property type="entry name" value="DEXHc_Snf"/>
    <property type="match status" value="1"/>
</dbReference>
<dbReference type="CDD" id="cd18793">
    <property type="entry name" value="SF2_C_SNF"/>
    <property type="match status" value="1"/>
</dbReference>
<dbReference type="Gene3D" id="3.40.50.10810">
    <property type="entry name" value="Tandem AAA-ATPase domain"/>
    <property type="match status" value="1"/>
</dbReference>
<dbReference type="InterPro" id="IPR027417">
    <property type="entry name" value="P-loop_NTPase"/>
</dbReference>
<evidence type="ECO:0000256" key="7">
    <source>
        <dbReference type="SAM" id="MobiDB-lite"/>
    </source>
</evidence>
<dbReference type="InterPro" id="IPR041684">
    <property type="entry name" value="Znf-PHD-like"/>
</dbReference>
<name>A0A9Q0BGB8_9HYPO</name>
<feature type="region of interest" description="Disordered" evidence="7">
    <location>
        <begin position="357"/>
        <end position="391"/>
    </location>
</feature>
<dbReference type="InterPro" id="IPR014001">
    <property type="entry name" value="Helicase_ATP-bd"/>
</dbReference>
<feature type="domain" description="Helicase C-terminal" evidence="9">
    <location>
        <begin position="1127"/>
        <end position="1286"/>
    </location>
</feature>
<feature type="compositionally biased region" description="Basic residues" evidence="7">
    <location>
        <begin position="381"/>
        <end position="390"/>
    </location>
</feature>
<dbReference type="PROSITE" id="PS51192">
    <property type="entry name" value="HELICASE_ATP_BIND_1"/>
    <property type="match status" value="1"/>
</dbReference>
<dbReference type="InterPro" id="IPR056616">
    <property type="entry name" value="Chromo_MIT1"/>
</dbReference>
<organism evidence="10 11">
    <name type="scientific">Emericellopsis cladophorae</name>
    <dbReference type="NCBI Taxonomy" id="2686198"/>
    <lineage>
        <taxon>Eukaryota</taxon>
        <taxon>Fungi</taxon>
        <taxon>Dikarya</taxon>
        <taxon>Ascomycota</taxon>
        <taxon>Pezizomycotina</taxon>
        <taxon>Sordariomycetes</taxon>
        <taxon>Hypocreomycetidae</taxon>
        <taxon>Hypocreales</taxon>
        <taxon>Bionectriaceae</taxon>
        <taxon>Emericellopsis</taxon>
    </lineage>
</organism>
<comment type="subcellular location">
    <subcellularLocation>
        <location evidence="1">Nucleus</location>
    </subcellularLocation>
</comment>
<keyword evidence="4" id="KW-0378">Hydrolase</keyword>
<evidence type="ECO:0000256" key="5">
    <source>
        <dbReference type="ARBA" id="ARBA00022840"/>
    </source>
</evidence>
<dbReference type="SMART" id="SM00487">
    <property type="entry name" value="DEXDc"/>
    <property type="match status" value="1"/>
</dbReference>